<protein>
    <submittedName>
        <fullName evidence="2">GNAT family N-acetyltransferase</fullName>
        <ecNumber evidence="2">2.3.1.-</ecNumber>
    </submittedName>
</protein>
<dbReference type="EC" id="2.3.1.-" evidence="2"/>
<dbReference type="Pfam" id="PF13527">
    <property type="entry name" value="Acetyltransf_9"/>
    <property type="match status" value="1"/>
</dbReference>
<reference evidence="2" key="1">
    <citation type="journal article" date="2021" name="PeerJ">
        <title>Extensive microbial diversity within the chicken gut microbiome revealed by metagenomics and culture.</title>
        <authorList>
            <person name="Gilroy R."/>
            <person name="Ravi A."/>
            <person name="Getino M."/>
            <person name="Pursley I."/>
            <person name="Horton D.L."/>
            <person name="Alikhan N.F."/>
            <person name="Baker D."/>
            <person name="Gharbi K."/>
            <person name="Hall N."/>
            <person name="Watson M."/>
            <person name="Adriaenssens E.M."/>
            <person name="Foster-Nyarko E."/>
            <person name="Jarju S."/>
            <person name="Secka A."/>
            <person name="Antonio M."/>
            <person name="Oren A."/>
            <person name="Chaudhuri R.R."/>
            <person name="La Ragione R."/>
            <person name="Hildebrand F."/>
            <person name="Pallen M.J."/>
        </authorList>
    </citation>
    <scope>NUCLEOTIDE SEQUENCE</scope>
    <source>
        <strain evidence="2">ChiBcec2-3848</strain>
    </source>
</reference>
<dbReference type="EMBL" id="DWVZ01000074">
    <property type="protein sequence ID" value="HJC63072.1"/>
    <property type="molecule type" value="Genomic_DNA"/>
</dbReference>
<proteinExistence type="predicted"/>
<dbReference type="InterPro" id="IPR051554">
    <property type="entry name" value="Acetyltransferase_Eis"/>
</dbReference>
<evidence type="ECO:0000259" key="1">
    <source>
        <dbReference type="PROSITE" id="PS51186"/>
    </source>
</evidence>
<evidence type="ECO:0000313" key="2">
    <source>
        <dbReference type="EMBL" id="HJC63072.1"/>
    </source>
</evidence>
<dbReference type="PANTHER" id="PTHR37817">
    <property type="entry name" value="N-ACETYLTRANSFERASE EIS"/>
    <property type="match status" value="1"/>
</dbReference>
<dbReference type="Pfam" id="PF13530">
    <property type="entry name" value="SCP2_2"/>
    <property type="match status" value="1"/>
</dbReference>
<keyword evidence="2" id="KW-0808">Transferase</keyword>
<evidence type="ECO:0000313" key="3">
    <source>
        <dbReference type="Proteomes" id="UP000823886"/>
    </source>
</evidence>
<comment type="caution">
    <text evidence="2">The sequence shown here is derived from an EMBL/GenBank/DDBJ whole genome shotgun (WGS) entry which is preliminary data.</text>
</comment>
<dbReference type="Proteomes" id="UP000823886">
    <property type="component" value="Unassembled WGS sequence"/>
</dbReference>
<organism evidence="2 3">
    <name type="scientific">Candidatus Blautia merdavium</name>
    <dbReference type="NCBI Taxonomy" id="2838494"/>
    <lineage>
        <taxon>Bacteria</taxon>
        <taxon>Bacillati</taxon>
        <taxon>Bacillota</taxon>
        <taxon>Clostridia</taxon>
        <taxon>Lachnospirales</taxon>
        <taxon>Lachnospiraceae</taxon>
        <taxon>Blautia</taxon>
    </lineage>
</organism>
<dbReference type="PANTHER" id="PTHR37817:SF1">
    <property type="entry name" value="N-ACETYLTRANSFERASE EIS"/>
    <property type="match status" value="1"/>
</dbReference>
<dbReference type="GO" id="GO:0034069">
    <property type="term" value="F:aminoglycoside N-acetyltransferase activity"/>
    <property type="evidence" value="ECO:0007669"/>
    <property type="project" value="TreeGrafter"/>
</dbReference>
<dbReference type="SUPFAM" id="SSF55718">
    <property type="entry name" value="SCP-like"/>
    <property type="match status" value="1"/>
</dbReference>
<dbReference type="InterPro" id="IPR025559">
    <property type="entry name" value="Eis_dom"/>
</dbReference>
<dbReference type="GO" id="GO:0030649">
    <property type="term" value="P:aminoglycoside antibiotic catabolic process"/>
    <property type="evidence" value="ECO:0007669"/>
    <property type="project" value="TreeGrafter"/>
</dbReference>
<dbReference type="Gene3D" id="3.40.630.30">
    <property type="match status" value="1"/>
</dbReference>
<dbReference type="SUPFAM" id="SSF55729">
    <property type="entry name" value="Acyl-CoA N-acyltransferases (Nat)"/>
    <property type="match status" value="1"/>
</dbReference>
<dbReference type="Gene3D" id="3.30.1050.10">
    <property type="entry name" value="SCP2 sterol-binding domain"/>
    <property type="match status" value="1"/>
</dbReference>
<name>A0A9D2TC46_9FIRM</name>
<dbReference type="PROSITE" id="PS51186">
    <property type="entry name" value="GNAT"/>
    <property type="match status" value="1"/>
</dbReference>
<reference evidence="2" key="2">
    <citation type="submission" date="2021-04" db="EMBL/GenBank/DDBJ databases">
        <authorList>
            <person name="Gilroy R."/>
        </authorList>
    </citation>
    <scope>NUCLEOTIDE SEQUENCE</scope>
    <source>
        <strain evidence="2">ChiBcec2-3848</strain>
    </source>
</reference>
<dbReference type="InterPro" id="IPR036527">
    <property type="entry name" value="SCP2_sterol-bd_dom_sf"/>
</dbReference>
<keyword evidence="2" id="KW-0012">Acyltransferase</keyword>
<dbReference type="InterPro" id="IPR016181">
    <property type="entry name" value="Acyl_CoA_acyltransferase"/>
</dbReference>
<accession>A0A9D2TC46</accession>
<dbReference type="AlphaFoldDB" id="A0A9D2TC46"/>
<dbReference type="InterPro" id="IPR000182">
    <property type="entry name" value="GNAT_dom"/>
</dbReference>
<gene>
    <name evidence="2" type="ORF">H9753_05575</name>
</gene>
<feature type="domain" description="N-acetyltransferase" evidence="1">
    <location>
        <begin position="16"/>
        <end position="165"/>
    </location>
</feature>
<sequence length="364" mass="42713">MSQNSKEKEDLCWKKSDVRYLSAEEKRRTLSLWESCFPEDSREFLEYYYTEKTKENRIAVIEKEGEILSMLHRNPYRLHVKGQIWESDYLVAVATRKDCRGKGAMRAVLTKVLEDMNREKMPFTFLMPAAEGIYTPYDFAFVSEGKKYKLKEENVQYVPVEKTEELEKAARRMKDWLKTRFEVFTERNKTYAEQLKREVESEHGQLRLLCREGRTAGVQAFWGSEKQEQRLLYAPDELCEIQAGNPLIMGRITELQTFLTAFSLKKKGKLTVLLEAEDRWIPENSGRFLWELTETSSTVIRQKTAVQAAEDRSQVYLRAKIGQLAQWLMGYREPGAIWTDLPVQTREQLEQIQTVQGVWIDEVV</sequence>